<dbReference type="PANTHER" id="PTHR30383">
    <property type="entry name" value="THIOESTERASE 1/PROTEASE 1/LYSOPHOSPHOLIPASE L1"/>
    <property type="match status" value="1"/>
</dbReference>
<dbReference type="EMBL" id="CACRXK020012416">
    <property type="protein sequence ID" value="CAB4023285.1"/>
    <property type="molecule type" value="Genomic_DNA"/>
</dbReference>
<dbReference type="Gene3D" id="3.40.50.1110">
    <property type="entry name" value="SGNH hydrolase"/>
    <property type="match status" value="1"/>
</dbReference>
<dbReference type="InterPro" id="IPR051532">
    <property type="entry name" value="Ester_Hydrolysis_Enzymes"/>
</dbReference>
<gene>
    <name evidence="1" type="ORF">PACLA_8A044873</name>
</gene>
<comment type="caution">
    <text evidence="1">The sequence shown here is derived from an EMBL/GenBank/DDBJ whole genome shotgun (WGS) entry which is preliminary data.</text>
</comment>
<dbReference type="Proteomes" id="UP001152795">
    <property type="component" value="Unassembled WGS sequence"/>
</dbReference>
<protein>
    <submittedName>
        <fullName evidence="1">Uncharacterized protein</fullName>
    </submittedName>
</protein>
<evidence type="ECO:0000313" key="2">
    <source>
        <dbReference type="Proteomes" id="UP001152795"/>
    </source>
</evidence>
<dbReference type="OrthoDB" id="408760at2759"/>
<organism evidence="1 2">
    <name type="scientific">Paramuricea clavata</name>
    <name type="common">Red gorgonian</name>
    <name type="synonym">Violescent sea-whip</name>
    <dbReference type="NCBI Taxonomy" id="317549"/>
    <lineage>
        <taxon>Eukaryota</taxon>
        <taxon>Metazoa</taxon>
        <taxon>Cnidaria</taxon>
        <taxon>Anthozoa</taxon>
        <taxon>Octocorallia</taxon>
        <taxon>Malacalcyonacea</taxon>
        <taxon>Plexauridae</taxon>
        <taxon>Paramuricea</taxon>
    </lineage>
</organism>
<sequence length="122" mass="13749">MSESPSDKIADQIIIMHEVAHARGAKSLVITIPEIFCERTNCPGVKERRQIINKHLRMYAAAAGSKVYLSDLALKLSLHQLSLEDRKSFWEPSGVHLKAKGYDKMAEIIFKDLMESIESPIL</sequence>
<proteinExistence type="predicted"/>
<name>A0A7D9KZ30_PARCT</name>
<dbReference type="InterPro" id="IPR036514">
    <property type="entry name" value="SGNH_hydro_sf"/>
</dbReference>
<dbReference type="GO" id="GO:0004622">
    <property type="term" value="F:phosphatidylcholine lysophospholipase activity"/>
    <property type="evidence" value="ECO:0007669"/>
    <property type="project" value="TreeGrafter"/>
</dbReference>
<reference evidence="1" key="1">
    <citation type="submission" date="2020-04" db="EMBL/GenBank/DDBJ databases">
        <authorList>
            <person name="Alioto T."/>
            <person name="Alioto T."/>
            <person name="Gomez Garrido J."/>
        </authorList>
    </citation>
    <scope>NUCLEOTIDE SEQUENCE</scope>
    <source>
        <strain evidence="1">A484AB</strain>
    </source>
</reference>
<dbReference type="SUPFAM" id="SSF52266">
    <property type="entry name" value="SGNH hydrolase"/>
    <property type="match status" value="1"/>
</dbReference>
<dbReference type="PANTHER" id="PTHR30383:SF5">
    <property type="entry name" value="SGNH HYDROLASE-TYPE ESTERASE DOMAIN-CONTAINING PROTEIN"/>
    <property type="match status" value="1"/>
</dbReference>
<accession>A0A7D9KZ30</accession>
<dbReference type="AlphaFoldDB" id="A0A7D9KZ30"/>
<evidence type="ECO:0000313" key="1">
    <source>
        <dbReference type="EMBL" id="CAB4023285.1"/>
    </source>
</evidence>
<keyword evidence="2" id="KW-1185">Reference proteome</keyword>